<sequence length="184" mass="18414">MTHQRSGLHSIIALLGALALAGCDAPDSGGTDQETAQQEETRQAPADGNSSASNQQQTAAESEWTEPEATSEPACPDCGTVTAVEPVAKKGESSGIGMVAGGVAGGIIGNQIGGGTGKKIATVAGAVGGAFAGNEVEKYTNAEKYYAVSVEMDNGGTQTAKIANGDAISVGDKVRVDGNNLYLQ</sequence>
<dbReference type="PANTHER" id="PTHR35603">
    <property type="match status" value="1"/>
</dbReference>
<evidence type="ECO:0000256" key="3">
    <source>
        <dbReference type="SAM" id="MobiDB-lite"/>
    </source>
</evidence>
<keyword evidence="2" id="KW-0472">Membrane</keyword>
<dbReference type="Proteomes" id="UP001204445">
    <property type="component" value="Unassembled WGS sequence"/>
</dbReference>
<evidence type="ECO:0000259" key="5">
    <source>
        <dbReference type="Pfam" id="PF05433"/>
    </source>
</evidence>
<organism evidence="6 7">
    <name type="scientific">Methylohalomonas lacus</name>
    <dbReference type="NCBI Taxonomy" id="398773"/>
    <lineage>
        <taxon>Bacteria</taxon>
        <taxon>Pseudomonadati</taxon>
        <taxon>Pseudomonadota</taxon>
        <taxon>Gammaproteobacteria</taxon>
        <taxon>Methylohalomonadales</taxon>
        <taxon>Methylohalomonadaceae</taxon>
        <taxon>Methylohalomonas</taxon>
    </lineage>
</organism>
<dbReference type="GO" id="GO:0019867">
    <property type="term" value="C:outer membrane"/>
    <property type="evidence" value="ECO:0007669"/>
    <property type="project" value="InterPro"/>
</dbReference>
<dbReference type="Pfam" id="PF05433">
    <property type="entry name" value="Rick_17kDa_Anti"/>
    <property type="match status" value="1"/>
</dbReference>
<comment type="caution">
    <text evidence="6">The sequence shown here is derived from an EMBL/GenBank/DDBJ whole genome shotgun (WGS) entry which is preliminary data.</text>
</comment>
<evidence type="ECO:0000313" key="6">
    <source>
        <dbReference type="EMBL" id="MCS3903454.1"/>
    </source>
</evidence>
<dbReference type="InterPro" id="IPR008816">
    <property type="entry name" value="Gly_zipper_2TM_dom"/>
</dbReference>
<dbReference type="RefSeq" id="WP_259055231.1">
    <property type="nucleotide sequence ID" value="NZ_JANUCT010000008.1"/>
</dbReference>
<dbReference type="EMBL" id="JANUCT010000008">
    <property type="protein sequence ID" value="MCS3903454.1"/>
    <property type="molecule type" value="Genomic_DNA"/>
</dbReference>
<feature type="compositionally biased region" description="Polar residues" evidence="3">
    <location>
        <begin position="48"/>
        <end position="60"/>
    </location>
</feature>
<feature type="signal peptide" evidence="4">
    <location>
        <begin position="1"/>
        <end position="21"/>
    </location>
</feature>
<evidence type="ECO:0000256" key="2">
    <source>
        <dbReference type="ARBA" id="ARBA00023136"/>
    </source>
</evidence>
<feature type="region of interest" description="Disordered" evidence="3">
    <location>
        <begin position="23"/>
        <end position="79"/>
    </location>
</feature>
<evidence type="ECO:0000313" key="7">
    <source>
        <dbReference type="Proteomes" id="UP001204445"/>
    </source>
</evidence>
<dbReference type="InterPro" id="IPR051407">
    <property type="entry name" value="Bact_OM_lipoprot/Surf_antigen"/>
</dbReference>
<keyword evidence="4" id="KW-0732">Signal</keyword>
<protein>
    <submittedName>
        <fullName evidence="6">Outer membrane lipoprotein SlyB</fullName>
    </submittedName>
</protein>
<dbReference type="AlphaFoldDB" id="A0AAE3HJD4"/>
<evidence type="ECO:0000256" key="1">
    <source>
        <dbReference type="ARBA" id="ARBA00004370"/>
    </source>
</evidence>
<keyword evidence="7" id="KW-1185">Reference proteome</keyword>
<feature type="chain" id="PRO_5042109488" evidence="4">
    <location>
        <begin position="22"/>
        <end position="184"/>
    </location>
</feature>
<feature type="compositionally biased region" description="Low complexity" evidence="3">
    <location>
        <begin position="31"/>
        <end position="46"/>
    </location>
</feature>
<accession>A0AAE3HJD4</accession>
<feature type="domain" description="Glycine zipper 2TM" evidence="5">
    <location>
        <begin position="96"/>
        <end position="137"/>
    </location>
</feature>
<reference evidence="6" key="1">
    <citation type="submission" date="2022-08" db="EMBL/GenBank/DDBJ databases">
        <title>Genomic Encyclopedia of Type Strains, Phase III (KMG-III): the genomes of soil and plant-associated and newly described type strains.</title>
        <authorList>
            <person name="Whitman W."/>
        </authorList>
    </citation>
    <scope>NUCLEOTIDE SEQUENCE</scope>
    <source>
        <strain evidence="6">HMT 1</strain>
    </source>
</reference>
<dbReference type="PROSITE" id="PS51257">
    <property type="entry name" value="PROKAR_LIPOPROTEIN"/>
    <property type="match status" value="1"/>
</dbReference>
<proteinExistence type="predicted"/>
<gene>
    <name evidence="6" type="ORF">J2T55_001475</name>
</gene>
<evidence type="ECO:0000256" key="4">
    <source>
        <dbReference type="SAM" id="SignalP"/>
    </source>
</evidence>
<dbReference type="PANTHER" id="PTHR35603:SF2">
    <property type="entry name" value="OUTER MEMBRANE LIPOPROTEIN"/>
    <property type="match status" value="1"/>
</dbReference>
<keyword evidence="6" id="KW-0449">Lipoprotein</keyword>
<comment type="subcellular location">
    <subcellularLocation>
        <location evidence="1">Membrane</location>
    </subcellularLocation>
</comment>
<name>A0AAE3HJD4_9GAMM</name>